<evidence type="ECO:0000313" key="6">
    <source>
        <dbReference type="Proteomes" id="UP001491310"/>
    </source>
</evidence>
<proteinExistence type="inferred from homology"/>
<evidence type="ECO:0000256" key="1">
    <source>
        <dbReference type="ARBA" id="ARBA00004323"/>
    </source>
</evidence>
<accession>A0ABR2YL04</accession>
<dbReference type="Pfam" id="PF03016">
    <property type="entry name" value="Exostosin_GT47"/>
    <property type="match status" value="1"/>
</dbReference>
<dbReference type="EMBL" id="JALJOT010000009">
    <property type="protein sequence ID" value="KAK9907555.1"/>
    <property type="molecule type" value="Genomic_DNA"/>
</dbReference>
<dbReference type="InterPro" id="IPR004263">
    <property type="entry name" value="Exostosin"/>
</dbReference>
<name>A0ABR2YL04_9CHLO</name>
<dbReference type="PANTHER" id="PTHR11062">
    <property type="entry name" value="EXOSTOSIN HEPARAN SULFATE GLYCOSYLTRANSFERASE -RELATED"/>
    <property type="match status" value="1"/>
</dbReference>
<comment type="caution">
    <text evidence="5">The sequence shown here is derived from an EMBL/GenBank/DDBJ whole genome shotgun (WGS) entry which is preliminary data.</text>
</comment>
<keyword evidence="6" id="KW-1185">Reference proteome</keyword>
<keyword evidence="3" id="KW-0333">Golgi apparatus</keyword>
<evidence type="ECO:0000256" key="3">
    <source>
        <dbReference type="ARBA" id="ARBA00023034"/>
    </source>
</evidence>
<comment type="similarity">
    <text evidence="2">Belongs to the glycosyltransferase 47 family.</text>
</comment>
<evidence type="ECO:0000259" key="4">
    <source>
        <dbReference type="Pfam" id="PF03016"/>
    </source>
</evidence>
<gene>
    <name evidence="5" type="ORF">WJX75_005906</name>
</gene>
<protein>
    <recommendedName>
        <fullName evidence="4">Exostosin GT47 domain-containing protein</fullName>
    </recommendedName>
</protein>
<organism evidence="5 6">
    <name type="scientific">Coccomyxa subellipsoidea</name>
    <dbReference type="NCBI Taxonomy" id="248742"/>
    <lineage>
        <taxon>Eukaryota</taxon>
        <taxon>Viridiplantae</taxon>
        <taxon>Chlorophyta</taxon>
        <taxon>core chlorophytes</taxon>
        <taxon>Trebouxiophyceae</taxon>
        <taxon>Trebouxiophyceae incertae sedis</taxon>
        <taxon>Coccomyxaceae</taxon>
        <taxon>Coccomyxa</taxon>
    </lineage>
</organism>
<evidence type="ECO:0000256" key="2">
    <source>
        <dbReference type="ARBA" id="ARBA00010271"/>
    </source>
</evidence>
<sequence length="393" mass="44414">MSDPVFGMPPCVPEQKIVADDKGQIITCTKPPCEQRGSHNISHFAGPYWLQHYLKSSKYYTSDISSADAVLVYDYCYVQWMIGDVHSNERLFPHLDVYKGYQRLSRLRRFGKHEGEDFVFFEPHPLSGIYSQFCKDYSRSLHLVVEAPIRYYCPADEGRRSFLVVPYSSPEFVDDGDVAEVERDIDVFFQGHCSDHMLALAVRKYAVEYLDGLKLPSVQAGCDKSNSHKELRGTLRRSKFCLVIAGETASTRRLTDVMLAGCIPVFLGPPWHSLPLAQWVNYSSFAIFLELAAIREVKMETPAVALLEPKPGKTAKSVYDHSWWILDADVSSHFRTIANISELLPLLKAMPAEEVARKQANVEKYKGPRALPSSKKNPILSFFQGLFRGSSTA</sequence>
<feature type="domain" description="Exostosin GT47" evidence="4">
    <location>
        <begin position="45"/>
        <end position="298"/>
    </location>
</feature>
<comment type="subcellular location">
    <subcellularLocation>
        <location evidence="1">Golgi apparatus membrane</location>
        <topology evidence="1">Single-pass type II membrane protein</topology>
    </subcellularLocation>
</comment>
<evidence type="ECO:0000313" key="5">
    <source>
        <dbReference type="EMBL" id="KAK9907555.1"/>
    </source>
</evidence>
<reference evidence="5 6" key="1">
    <citation type="journal article" date="2024" name="Nat. Commun.">
        <title>Phylogenomics reveals the evolutionary origins of lichenization in chlorophyte algae.</title>
        <authorList>
            <person name="Puginier C."/>
            <person name="Libourel C."/>
            <person name="Otte J."/>
            <person name="Skaloud P."/>
            <person name="Haon M."/>
            <person name="Grisel S."/>
            <person name="Petersen M."/>
            <person name="Berrin J.G."/>
            <person name="Delaux P.M."/>
            <person name="Dal Grande F."/>
            <person name="Keller J."/>
        </authorList>
    </citation>
    <scope>NUCLEOTIDE SEQUENCE [LARGE SCALE GENOMIC DNA]</scope>
    <source>
        <strain evidence="5 6">SAG 216-7</strain>
    </source>
</reference>
<dbReference type="Proteomes" id="UP001491310">
    <property type="component" value="Unassembled WGS sequence"/>
</dbReference>
<dbReference type="InterPro" id="IPR040911">
    <property type="entry name" value="Exostosin_GT47"/>
</dbReference>